<feature type="domain" description="U3 small nucleolar RNA-associated protein 20 C-terminal" evidence="5">
    <location>
        <begin position="2489"/>
        <end position="2761"/>
    </location>
</feature>
<dbReference type="InterPro" id="IPR046523">
    <property type="entry name" value="UTP20_dom"/>
</dbReference>
<dbReference type="Pfam" id="PF20416">
    <property type="entry name" value="UTP20"/>
    <property type="match status" value="1"/>
</dbReference>
<dbReference type="Proteomes" id="UP000054107">
    <property type="component" value="Unassembled WGS sequence"/>
</dbReference>
<protein>
    <submittedName>
        <fullName evidence="6">Uncharacterized protein</fullName>
    </submittedName>
</protein>
<dbReference type="PANTHER" id="PTHR17695:SF11">
    <property type="entry name" value="SMALL SUBUNIT PROCESSOME COMPONENT 20 HOMOLOG"/>
    <property type="match status" value="1"/>
</dbReference>
<dbReference type="InterPro" id="IPR052575">
    <property type="entry name" value="SSU_processome_comp_20"/>
</dbReference>
<dbReference type="InterPro" id="IPR057525">
    <property type="entry name" value="UTP20_C"/>
</dbReference>
<dbReference type="InterPro" id="IPR016024">
    <property type="entry name" value="ARM-type_fold"/>
</dbReference>
<keyword evidence="7" id="KW-1185">Reference proteome</keyword>
<dbReference type="GO" id="GO:0030686">
    <property type="term" value="C:90S preribosome"/>
    <property type="evidence" value="ECO:0007669"/>
    <property type="project" value="TreeGrafter"/>
</dbReference>
<dbReference type="Pfam" id="PF23099">
    <property type="entry name" value="UTP20_C"/>
    <property type="match status" value="1"/>
</dbReference>
<dbReference type="SUPFAM" id="SSF48371">
    <property type="entry name" value="ARM repeat"/>
    <property type="match status" value="2"/>
</dbReference>
<feature type="domain" description="U3 small nucleolar RNA-associated protein 20" evidence="4">
    <location>
        <begin position="1842"/>
        <end position="2060"/>
    </location>
</feature>
<evidence type="ECO:0000259" key="4">
    <source>
        <dbReference type="Pfam" id="PF20416"/>
    </source>
</evidence>
<feature type="compositionally biased region" description="Acidic residues" evidence="2">
    <location>
        <begin position="940"/>
        <end position="950"/>
    </location>
</feature>
<organism evidence="6 7">
    <name type="scientific">Parasitella parasitica</name>
    <dbReference type="NCBI Taxonomy" id="35722"/>
    <lineage>
        <taxon>Eukaryota</taxon>
        <taxon>Fungi</taxon>
        <taxon>Fungi incertae sedis</taxon>
        <taxon>Mucoromycota</taxon>
        <taxon>Mucoromycotina</taxon>
        <taxon>Mucoromycetes</taxon>
        <taxon>Mucorales</taxon>
        <taxon>Mucorineae</taxon>
        <taxon>Mucoraceae</taxon>
        <taxon>Parasitella</taxon>
    </lineage>
</organism>
<feature type="region of interest" description="Disordered" evidence="2">
    <location>
        <begin position="1784"/>
        <end position="1815"/>
    </location>
</feature>
<proteinExistence type="predicted"/>
<feature type="region of interest" description="Disordered" evidence="2">
    <location>
        <begin position="939"/>
        <end position="962"/>
    </location>
</feature>
<evidence type="ECO:0000256" key="1">
    <source>
        <dbReference type="SAM" id="Coils"/>
    </source>
</evidence>
<sequence>MKDNAIPLELNTGQGTNRFKYQNFKTRVELLKVDVVRRSRVIDDEPDEHGSFFYEALLEWKDLNMTRNFKDFAREMTPLVKSLPSIIHHKDTIVSILEKHLTVKDSLALDGLLDLVTKLAKDLEGEFYPYYPRMLSCVLPLVYHQDIKLLESVFNCIAYLFKFLSRQILPDLDQTFHLLAKPLGEDNQAKPYIRHFTAEAFAFLLRKARGADLSKIVKCIIENLSAEPSLNFEEGLAMLFFESIKVSLSLPVYFISAFNLAFMLQQVDHRIHSRGEAIYKELLIQSYNQGTAADDLKESPIHSLLTKTTLLTLHHTYRQHFTPIIQIVLNELERQMKKMDENVIAIPVSLLTMIVTVRKGSRVEDFKPITACILELTKLIFSSKPNTYSNYLYTQLLGSVVGTLSHGSLEAAISSGRVILDTLNNFDGIELIYGFYLSLAKLKWSNYTQICLPYIIKYSSAHFSKYPYETILFLSEVLSTDALVLNSGSLSSSLTPEGLLRFPNAATKGEKSIVESVLDLLSKDYDWETERDILNATDMKSEKSNMSAIAILASALRLLPKIQVSVDKVFTVNMSLFVSLSNFLKKNTSDNDLVETPFVLAHKNFVLETLMGLVLESLAGIAANNAGVLGEMRNIHSKLVDEVLMEHSHNEVVLSGIYRYLDLLHLGNADKEKFSLQNLEKLYPILKLNLNSYRRNCRLNTLKIINLFDQPMMKTDEDHKLPEVSDIARIALSMEQVDANFKEYRDKVVLIQKLNLINSSRRTPDLYLDFAPRLSLGILTVNLRPLWDEAKKLLVTFSQVNAELYWHLVYGEILKYDNEEKSLVWDGFTRGVLAKVNSPDEPENTNATKTGKISFECPTLNTFVHIENRAWSIMKTEKAQSLALLFAELSQQEQDHMDFWNYYAMMLLTLKETPTITEARGRNLVVLFFRFLDTEFTSAPEDDENDDDADDEHKENADTTQTGHFEILPKNSKITKSKMANWLALFAVFKNTKAVYKTQELNAAFMRIIAMGDAKLQLAAMECIFTWKDPNIRPYADNLRNLVDDIKFRDELSSFIQNEEQILIDPAHRQGLMPVVMRVLYGRLIQRSKASNKSSKNARRKVILGGISCCKPEEIRIFIDLALEPFKPILELPGVETDQDGNVTAFDFCPEGYHLIEKIAWRKQIGLLNMLEDTIKQLATHILPFLPDLLKVILYMINFAHSRKSNDEQDAMQVDEEAGSEQSTKSKQVKALALKRIVDMFKINGDFNFTPFVPCLYSAYISARLPTLPADASQDLSTLVNLFLVWSKKSTYAPYLVDYDDRVIPQIVATLSVKSLNEHVLNVLLEILESLLNLCDEEMDIDGEHSLKDKLIVPHVDFILNHLRFRLTQSKDDKKFGSGRYSVREISITARVAPYTKNGEQAATIIELLLPSLKKPSRTIPEKSKQDILTIWAKFIRIVPGFEAGSPLYHQYYVMASSMFASAYSRQSRVGLLEVFHAFADVNPDLAKVKELLIMLNAYSQKRIDQPDYDVMLDALSTIAETYYEKFTVHQWLPILHQLTHCMHDAEEMAIRGTATHCMTQYLKATTEQADEEEKRKMLGYVNHVVYPAIKQGLRSRVELVRMEFVSLLSSCIKMFPELPIFEDMVPLLGEGNDEVNFFSNVYHMQIHRRARALLRLAEFAEKCELKVATINNIFIPIISAFFKESDRTVDHNLLHQCTLTLSSLAKVLPWNHYYRLLQNYLGYIKENDEKERLFVRVVIGILDAFHFDLQDMELSDDTVKKIMGRQKVRIDYLTNEEIIKQAAKDAGEEPKDDVKDDEQDDDRDSGEQVAEAEAKDKNEKIHDILVAKVMPDLNNLLNNNKSRKSVIVRVPLALGIAKLLCHLPEKSKRVNLPGLSTSVCHIIRSRAQDVRDITRETLLKISAFLGPSYFNYIVKELRGALKKGYEMHVLGYTVNALLLDMMPRLKVGDLDYCLQDLVDVLVSDIFGATGQEKDADEMTGKIKEAKSRRSPASFELIAKMTHFKNVGLLLVPLKDIMSNTESGRILRKVEDLLRRIALGLVNNPEFESLELLDFAYNLISENVQDYKAQPKAKVKKTQKELNFEVQMKRVMVEPVDYYRTNAFRFVYFGLSLLSSAIKKTKFDLNNDEYVSRLTKLVNAVGNTLYSSQSANVVLAARIMCHFIPMKIPNIQTAVAVSIERSFALIKSSGGSQTTTVQACLRLITVCIRDNDKSSLSEAQLTYIFNFVRPDMEELERQGTVFALIRAIISRKFIAPEMYELMDSVSNVMVTNQSREIREQARSVFFMFLMDYPQGKGRLKQQMSFIVKNLEYVYESGRESIMELLHHIISKFGDDILADYVDSFFFALVMRLINDESSKCREMAAVLIKSLLSRSTERLPTTYKLLNKWLEQSSKPGLQRAACQVYGLAIDTFGTQLRSQAAGLVPRLATILQASRERAEELASEYNAEEEQEQESMDIDIQWEVTYYAINTFAKITKTFPKIVYDQETEPVWRGMQYMLLYPHSWIRSSSTRLYGVYFAGIDAESRMVKDTNIKCTYLDRETLCTLAADFLEQLKSNHVTQDQADQIVKNLFFIGKCFYYMPDKEDVLGKDAAEDIKIDDARDEVLDQEKDSKAAQDALSKIAQSAHKKSLNWLFRKASFDARGAAIRKIKSAIILRSSIFKLFAALCNTMTTEEIPPYLMPVVAPIYRTVNDEQNKAAGFEALQQLGNEVLNLLQNKAGPTIYFAVYQRVRQQVIKSREDRKTKDAILAVSNPALAAKLLKVYHITNTINREKVSANLIAAPRPQNTSCRGYYTPISRPAWWTKRAI</sequence>
<dbReference type="InterPro" id="IPR011430">
    <property type="entry name" value="UTP20_N"/>
</dbReference>
<evidence type="ECO:0000259" key="3">
    <source>
        <dbReference type="Pfam" id="PF07539"/>
    </source>
</evidence>
<evidence type="ECO:0000256" key="2">
    <source>
        <dbReference type="SAM" id="MobiDB-lite"/>
    </source>
</evidence>
<feature type="compositionally biased region" description="Basic and acidic residues" evidence="2">
    <location>
        <begin position="1784"/>
        <end position="1795"/>
    </location>
</feature>
<evidence type="ECO:0000259" key="5">
    <source>
        <dbReference type="Pfam" id="PF23099"/>
    </source>
</evidence>
<feature type="coiled-coil region" evidence="1">
    <location>
        <begin position="2429"/>
        <end position="2456"/>
    </location>
</feature>
<reference evidence="6 7" key="1">
    <citation type="submission" date="2014-09" db="EMBL/GenBank/DDBJ databases">
        <authorList>
            <person name="Ellenberger Sabrina"/>
        </authorList>
    </citation>
    <scope>NUCLEOTIDE SEQUENCE [LARGE SCALE GENOMIC DNA]</scope>
    <source>
        <strain evidence="6 7">CBS 412.66</strain>
    </source>
</reference>
<dbReference type="PANTHER" id="PTHR17695">
    <property type="entry name" value="SMALL SUBUNIT PROCESSOME COMPONENT 20 HOMOLOG"/>
    <property type="match status" value="1"/>
</dbReference>
<name>A0A0B7NA49_9FUNG</name>
<dbReference type="EMBL" id="LN727599">
    <property type="protein sequence ID" value="CEP12255.1"/>
    <property type="molecule type" value="Genomic_DNA"/>
</dbReference>
<evidence type="ECO:0000313" key="6">
    <source>
        <dbReference type="EMBL" id="CEP12255.1"/>
    </source>
</evidence>
<feature type="compositionally biased region" description="Acidic residues" evidence="2">
    <location>
        <begin position="1796"/>
        <end position="1805"/>
    </location>
</feature>
<evidence type="ECO:0000313" key="7">
    <source>
        <dbReference type="Proteomes" id="UP000054107"/>
    </source>
</evidence>
<feature type="domain" description="U3 small nucleolar RNA-associated protein 20 N-terminal" evidence="3">
    <location>
        <begin position="974"/>
        <end position="1597"/>
    </location>
</feature>
<dbReference type="Pfam" id="PF07539">
    <property type="entry name" value="UTP20_N"/>
    <property type="match status" value="1"/>
</dbReference>
<gene>
    <name evidence="6" type="primary">PARPA_06189.1 scaffold 21352</name>
</gene>
<dbReference type="InterPro" id="IPR011989">
    <property type="entry name" value="ARM-like"/>
</dbReference>
<dbReference type="OrthoDB" id="360653at2759"/>
<dbReference type="GO" id="GO:0032040">
    <property type="term" value="C:small-subunit processome"/>
    <property type="evidence" value="ECO:0007669"/>
    <property type="project" value="TreeGrafter"/>
</dbReference>
<accession>A0A0B7NA49</accession>
<keyword evidence="1" id="KW-0175">Coiled coil</keyword>
<dbReference type="STRING" id="35722.A0A0B7NA49"/>
<dbReference type="Gene3D" id="1.25.10.10">
    <property type="entry name" value="Leucine-rich Repeat Variant"/>
    <property type="match status" value="3"/>
</dbReference>